<feature type="coiled-coil region" evidence="6">
    <location>
        <begin position="53"/>
        <end position="116"/>
    </location>
</feature>
<evidence type="ECO:0000313" key="8">
    <source>
        <dbReference type="EMBL" id="OPZ93456.1"/>
    </source>
</evidence>
<dbReference type="InterPro" id="IPR045853">
    <property type="entry name" value="Pep_chain_release_fac_I_sf"/>
</dbReference>
<dbReference type="NCBIfam" id="TIGR00020">
    <property type="entry name" value="prfB"/>
    <property type="match status" value="1"/>
</dbReference>
<dbReference type="InterPro" id="IPR000352">
    <property type="entry name" value="Pep_chain_release_fac_I"/>
</dbReference>
<keyword evidence="3 4" id="KW-0648">Protein biosynthesis</keyword>
<dbReference type="Gene3D" id="3.30.160.20">
    <property type="match status" value="1"/>
</dbReference>
<feature type="domain" description="Prokaryotic-type class I peptide chain release factors" evidence="7">
    <location>
        <begin position="245"/>
        <end position="261"/>
    </location>
</feature>
<dbReference type="EMBL" id="MWAK01000023">
    <property type="protein sequence ID" value="OPZ93456.1"/>
    <property type="molecule type" value="Genomic_DNA"/>
</dbReference>
<dbReference type="Proteomes" id="UP000485484">
    <property type="component" value="Unassembled WGS sequence"/>
</dbReference>
<keyword evidence="2 4" id="KW-0488">Methylation</keyword>
<keyword evidence="6" id="KW-0175">Coiled coil</keyword>
<dbReference type="GO" id="GO:0016149">
    <property type="term" value="F:translation release factor activity, codon specific"/>
    <property type="evidence" value="ECO:0007669"/>
    <property type="project" value="UniProtKB-UniRule"/>
</dbReference>
<evidence type="ECO:0000256" key="5">
    <source>
        <dbReference type="NCBIfam" id="TIGR00020"/>
    </source>
</evidence>
<comment type="subcellular location">
    <subcellularLocation>
        <location evidence="4">Cytoplasm</location>
    </subcellularLocation>
</comment>
<organism evidence="8">
    <name type="scientific">candidate division TA06 bacterium ADurb.Bin417</name>
    <dbReference type="NCBI Taxonomy" id="1852828"/>
    <lineage>
        <taxon>Bacteria</taxon>
        <taxon>Bacteria division TA06</taxon>
    </lineage>
</organism>
<feature type="modified residue" description="N5-methylglutamine" evidence="4">
    <location>
        <position position="252"/>
    </location>
</feature>
<dbReference type="SUPFAM" id="SSF75620">
    <property type="entry name" value="Release factor"/>
    <property type="match status" value="1"/>
</dbReference>
<evidence type="ECO:0000259" key="7">
    <source>
        <dbReference type="PROSITE" id="PS00745"/>
    </source>
</evidence>
<proteinExistence type="inferred from homology"/>
<evidence type="ECO:0000256" key="6">
    <source>
        <dbReference type="SAM" id="Coils"/>
    </source>
</evidence>
<comment type="similarity">
    <text evidence="1 4">Belongs to the prokaryotic/mitochondrial release factor family.</text>
</comment>
<dbReference type="HAMAP" id="MF_00094">
    <property type="entry name" value="Rel_fac_2"/>
    <property type="match status" value="1"/>
</dbReference>
<dbReference type="Pfam" id="PF00472">
    <property type="entry name" value="RF-1"/>
    <property type="match status" value="1"/>
</dbReference>
<reference evidence="8" key="1">
    <citation type="submission" date="2017-02" db="EMBL/GenBank/DDBJ databases">
        <title>Delving into the versatile metabolic prowess of the omnipresent phylum Bacteroidetes.</title>
        <authorList>
            <person name="Nobu M.K."/>
            <person name="Mei R."/>
            <person name="Narihiro T."/>
            <person name="Kuroda K."/>
            <person name="Liu W.-T."/>
        </authorList>
    </citation>
    <scope>NUCLEOTIDE SEQUENCE</scope>
    <source>
        <strain evidence="8">ADurb.Bin417</strain>
    </source>
</reference>
<comment type="PTM">
    <text evidence="4">Methylated by PrmC. Methylation increases the termination efficiency of RF2.</text>
</comment>
<sequence>MPIELKILQDKNRDFRERLDQAREMAGLSSKEARRLELEKEMGSDSFWEKSDNRRVIEELKELREELNAFEAAEKQLGDWGVMLELLEAEPDEKLEEEAARQVAEIEKQLRELHILVTFREPEDRQPAILTFHAGAGGTESCDWVSMLLRMYQRFVASRRWKGEVVDLLPGEEAGVKRATLIVSAPHAYGYLKGEAGVHRLVRISPFDANRRRHTSFASLAVIPELPPEAEIEVNEKDIEIQTYRAGGAGGQNVNKVETAIRITHLPTGIVVTCQNERSQHQNREMAMLILKSRLYQLQAEARRKQEDEKRQQAGEIAWGSQIRSYVLQPYQLIKDHRTGYETGNVEAVLDGGLDAFLEAELMYFKTEAR</sequence>
<name>A0A1V5MJU3_UNCT6</name>
<dbReference type="InterPro" id="IPR005139">
    <property type="entry name" value="PCRF"/>
</dbReference>
<dbReference type="PROSITE" id="PS00745">
    <property type="entry name" value="RF_PROK_I"/>
    <property type="match status" value="1"/>
</dbReference>
<dbReference type="InterPro" id="IPR004374">
    <property type="entry name" value="PrfB"/>
</dbReference>
<accession>A0A1V5MJU3</accession>
<evidence type="ECO:0000256" key="1">
    <source>
        <dbReference type="ARBA" id="ARBA00010835"/>
    </source>
</evidence>
<comment type="caution">
    <text evidence="8">The sequence shown here is derived from an EMBL/GenBank/DDBJ whole genome shotgun (WGS) entry which is preliminary data.</text>
</comment>
<evidence type="ECO:0000256" key="4">
    <source>
        <dbReference type="HAMAP-Rule" id="MF_00094"/>
    </source>
</evidence>
<keyword evidence="4" id="KW-0963">Cytoplasm</keyword>
<dbReference type="Pfam" id="PF03462">
    <property type="entry name" value="PCRF"/>
    <property type="match status" value="1"/>
</dbReference>
<evidence type="ECO:0000256" key="3">
    <source>
        <dbReference type="ARBA" id="ARBA00022917"/>
    </source>
</evidence>
<dbReference type="Gene3D" id="3.30.70.1660">
    <property type="match status" value="1"/>
</dbReference>
<dbReference type="Gene3D" id="1.20.58.410">
    <property type="entry name" value="Release factor"/>
    <property type="match status" value="1"/>
</dbReference>
<dbReference type="AlphaFoldDB" id="A0A1V5MJU3"/>
<evidence type="ECO:0000256" key="2">
    <source>
        <dbReference type="ARBA" id="ARBA00022481"/>
    </source>
</evidence>
<dbReference type="PANTHER" id="PTHR43116">
    <property type="entry name" value="PEPTIDE CHAIN RELEASE FACTOR 2"/>
    <property type="match status" value="1"/>
</dbReference>
<gene>
    <name evidence="4 8" type="primary">prfB</name>
    <name evidence="8" type="ORF">BWY73_00308</name>
</gene>
<comment type="function">
    <text evidence="4">Peptide chain release factor 2 directs the termination of translation in response to the peptide chain termination codons UGA and UAA.</text>
</comment>
<dbReference type="SMART" id="SM00937">
    <property type="entry name" value="PCRF"/>
    <property type="match status" value="1"/>
</dbReference>
<dbReference type="PANTHER" id="PTHR43116:SF3">
    <property type="entry name" value="CLASS I PEPTIDE CHAIN RELEASE FACTOR"/>
    <property type="match status" value="1"/>
</dbReference>
<protein>
    <recommendedName>
        <fullName evidence="4 5">Peptide chain release factor 2</fullName>
        <shortName evidence="4">RF-2</shortName>
    </recommendedName>
</protein>
<dbReference type="GO" id="GO:0005737">
    <property type="term" value="C:cytoplasm"/>
    <property type="evidence" value="ECO:0007669"/>
    <property type="project" value="UniProtKB-SubCell"/>
</dbReference>
<dbReference type="FunFam" id="3.30.160.20:FF:000004">
    <property type="entry name" value="Peptide chain release factor 1"/>
    <property type="match status" value="1"/>
</dbReference>